<evidence type="ECO:0000313" key="2">
    <source>
        <dbReference type="EMBL" id="RBP98474.1"/>
    </source>
</evidence>
<organism evidence="2 3">
    <name type="scientific">Bifidobacterium aemilianum</name>
    <dbReference type="NCBI Taxonomy" id="2493120"/>
    <lineage>
        <taxon>Bacteria</taxon>
        <taxon>Bacillati</taxon>
        <taxon>Actinomycetota</taxon>
        <taxon>Actinomycetes</taxon>
        <taxon>Bifidobacteriales</taxon>
        <taxon>Bifidobacteriaceae</taxon>
        <taxon>Bifidobacterium</taxon>
    </lineage>
</organism>
<evidence type="ECO:0008006" key="4">
    <source>
        <dbReference type="Google" id="ProtNLM"/>
    </source>
</evidence>
<proteinExistence type="predicted"/>
<dbReference type="EMBL" id="PDCG01000001">
    <property type="protein sequence ID" value="RBP98474.1"/>
    <property type="molecule type" value="Genomic_DNA"/>
</dbReference>
<protein>
    <recommendedName>
        <fullName evidence="4">Replisome organizer</fullName>
    </recommendedName>
</protein>
<feature type="region of interest" description="Disordered" evidence="1">
    <location>
        <begin position="106"/>
        <end position="170"/>
    </location>
</feature>
<accession>A0A366K9V0</accession>
<feature type="region of interest" description="Disordered" evidence="1">
    <location>
        <begin position="245"/>
        <end position="272"/>
    </location>
</feature>
<name>A0A366K9V0_9BIFI</name>
<evidence type="ECO:0000256" key="1">
    <source>
        <dbReference type="SAM" id="MobiDB-lite"/>
    </source>
</evidence>
<comment type="caution">
    <text evidence="2">The sequence shown here is derived from an EMBL/GenBank/DDBJ whole genome shotgun (WGS) entry which is preliminary data.</text>
</comment>
<sequence>MSIVDGYGFQREEITMARRGYAKFKNDFYLNGKARELRSICPSALGAFVFAVTYCSDNLTDGRISDRDLHYVLGIGDEEIDALCAVDMLEPDGNGGYVIHDYTEHNSRRAQVEKKREQSSKNYRKRRFSSLSSDIHPDESELNRTKHKNTRTQEDSSKDESPYSPPGGGEFDEYTQEFEQCWTAYPKKTDKREAFKAFKAAKRRTSFAVIYAGVQKYATDPNLPSDLTYVKSMANWLRGDCWSNPPLPERRAGGGGGPGPSRSQQNLDHNRKVVERALALERAEEQAARKEIGS</sequence>
<feature type="compositionally biased region" description="Basic and acidic residues" evidence="1">
    <location>
        <begin position="135"/>
        <end position="144"/>
    </location>
</feature>
<dbReference type="AlphaFoldDB" id="A0A366K9V0"/>
<feature type="compositionally biased region" description="Basic and acidic residues" evidence="1">
    <location>
        <begin position="106"/>
        <end position="119"/>
    </location>
</feature>
<feature type="compositionally biased region" description="Basic and acidic residues" evidence="1">
    <location>
        <begin position="151"/>
        <end position="161"/>
    </location>
</feature>
<dbReference type="Proteomes" id="UP000252530">
    <property type="component" value="Unassembled WGS sequence"/>
</dbReference>
<evidence type="ECO:0000313" key="3">
    <source>
        <dbReference type="Proteomes" id="UP000252530"/>
    </source>
</evidence>
<reference evidence="2 3" key="1">
    <citation type="submission" date="2017-10" db="EMBL/GenBank/DDBJ databases">
        <title>Bifidobacterium xylocopum sp. nov. and Bifidobacterium aemilianum sp. nov., from the carpenter bee (Xylocopa violacea) digestive tract.</title>
        <authorList>
            <person name="Alberoni D."/>
            <person name="Baffoni L."/>
            <person name="Di Gioia D."/>
            <person name="Gaggia F."/>
            <person name="Biavati B."/>
        </authorList>
    </citation>
    <scope>NUCLEOTIDE SEQUENCE [LARGE SCALE GENOMIC DNA]</scope>
    <source>
        <strain evidence="2 3">XV10</strain>
    </source>
</reference>
<keyword evidence="3" id="KW-1185">Reference proteome</keyword>
<gene>
    <name evidence="2" type="ORF">CRD60_01000</name>
</gene>